<accession>A0A484BQ26</accession>
<comment type="caution">
    <text evidence="2">The sequence shown here is derived from an EMBL/GenBank/DDBJ whole genome shotgun (WGS) entry which is preliminary data.</text>
</comment>
<reference evidence="2 3" key="1">
    <citation type="journal article" date="2019" name="J. Hered.">
        <title>An Improved Genome Assembly for Drosophila navojoa, the Basal Species in the mojavensis Cluster.</title>
        <authorList>
            <person name="Vanderlinde T."/>
            <person name="Dupim E.G."/>
            <person name="Nazario-Yepiz N.O."/>
            <person name="Carvalho A.B."/>
        </authorList>
    </citation>
    <scope>NUCLEOTIDE SEQUENCE [LARGE SCALE GENOMIC DNA]</scope>
    <source>
        <strain evidence="2">Navoj_Jal97</strain>
        <tissue evidence="2">Whole organism</tissue>
    </source>
</reference>
<feature type="compositionally biased region" description="Low complexity" evidence="1">
    <location>
        <begin position="15"/>
        <end position="33"/>
    </location>
</feature>
<gene>
    <name evidence="2" type="ORF">AWZ03_002574</name>
</gene>
<name>A0A484BQ26_DRONA</name>
<dbReference type="EMBL" id="LSRL02000012">
    <property type="protein sequence ID" value="TDG50919.1"/>
    <property type="molecule type" value="Genomic_DNA"/>
</dbReference>
<evidence type="ECO:0000256" key="1">
    <source>
        <dbReference type="SAM" id="MobiDB-lite"/>
    </source>
</evidence>
<feature type="region of interest" description="Disordered" evidence="1">
    <location>
        <begin position="1"/>
        <end position="67"/>
    </location>
</feature>
<feature type="compositionally biased region" description="Polar residues" evidence="1">
    <location>
        <begin position="1"/>
        <end position="10"/>
    </location>
</feature>
<keyword evidence="3" id="KW-1185">Reference proteome</keyword>
<dbReference type="Proteomes" id="UP000295192">
    <property type="component" value="Unassembled WGS sequence"/>
</dbReference>
<protein>
    <submittedName>
        <fullName evidence="2">Uncharacterized protein</fullName>
    </submittedName>
</protein>
<organism evidence="2 3">
    <name type="scientific">Drosophila navojoa</name>
    <name type="common">Fruit fly</name>
    <dbReference type="NCBI Taxonomy" id="7232"/>
    <lineage>
        <taxon>Eukaryota</taxon>
        <taxon>Metazoa</taxon>
        <taxon>Ecdysozoa</taxon>
        <taxon>Arthropoda</taxon>
        <taxon>Hexapoda</taxon>
        <taxon>Insecta</taxon>
        <taxon>Pterygota</taxon>
        <taxon>Neoptera</taxon>
        <taxon>Endopterygota</taxon>
        <taxon>Diptera</taxon>
        <taxon>Brachycera</taxon>
        <taxon>Muscomorpha</taxon>
        <taxon>Ephydroidea</taxon>
        <taxon>Drosophilidae</taxon>
        <taxon>Drosophila</taxon>
    </lineage>
</organism>
<proteinExistence type="predicted"/>
<evidence type="ECO:0000313" key="3">
    <source>
        <dbReference type="Proteomes" id="UP000295192"/>
    </source>
</evidence>
<sequence length="98" mass="11978">MSSESFQTNLEPKILRSNRIMSSSESSESSNEQQRLRRSNRLKQTLKRKRRLTEEQPTDKKKIKRMRTRYNWQMSEGISNRLEDLELEYLEKQQELYH</sequence>
<evidence type="ECO:0000313" key="2">
    <source>
        <dbReference type="EMBL" id="TDG50919.1"/>
    </source>
</evidence>
<dbReference type="AlphaFoldDB" id="A0A484BQ26"/>
<feature type="compositionally biased region" description="Basic residues" evidence="1">
    <location>
        <begin position="36"/>
        <end position="51"/>
    </location>
</feature>